<dbReference type="InterPro" id="IPR005848">
    <property type="entry name" value="Urease_asu"/>
</dbReference>
<dbReference type="InterPro" id="IPR050069">
    <property type="entry name" value="Urease_subunit"/>
</dbReference>
<dbReference type="NCBIfam" id="NF009682">
    <property type="entry name" value="PRK13203.1"/>
    <property type="match status" value="1"/>
</dbReference>
<protein>
    <recommendedName>
        <fullName evidence="3 8">Urease</fullName>
        <ecNumber evidence="2 8">3.5.1.5</ecNumber>
    </recommendedName>
    <alternativeName>
        <fullName evidence="7 8">Urea amidohydrolase</fullName>
    </alternativeName>
</protein>
<dbReference type="InterPro" id="IPR036461">
    <property type="entry name" value="Urease_betasu_sf"/>
</dbReference>
<dbReference type="SUPFAM" id="SSF54111">
    <property type="entry name" value="Urease, gamma-subunit"/>
    <property type="match status" value="1"/>
</dbReference>
<dbReference type="NCBIfam" id="NF009686">
    <property type="entry name" value="PRK13207.1"/>
    <property type="match status" value="1"/>
</dbReference>
<name>A0A507C2W9_9FUNG</name>
<dbReference type="Gene3D" id="3.30.280.10">
    <property type="entry name" value="Urease, gamma-like subunit"/>
    <property type="match status" value="1"/>
</dbReference>
<evidence type="ECO:0000313" key="14">
    <source>
        <dbReference type="EMBL" id="TPX31885.1"/>
    </source>
</evidence>
<evidence type="ECO:0000256" key="7">
    <source>
        <dbReference type="ARBA" id="ARBA00030395"/>
    </source>
</evidence>
<dbReference type="STRING" id="286115.A0A507C2W9"/>
<feature type="binding site" evidence="10">
    <location>
        <position position="510"/>
    </location>
    <ligand>
        <name>Ni(2+)</name>
        <dbReference type="ChEBI" id="CHEBI:49786"/>
        <label>2</label>
    </ligand>
</feature>
<keyword evidence="6 8" id="KW-0378">Hydrolase</keyword>
<dbReference type="GO" id="GO:0035550">
    <property type="term" value="C:urease complex"/>
    <property type="evidence" value="ECO:0007669"/>
    <property type="project" value="InterPro"/>
</dbReference>
<dbReference type="CDD" id="cd00375">
    <property type="entry name" value="Urease_alpha"/>
    <property type="match status" value="1"/>
</dbReference>
<feature type="binding site" evidence="12">
    <location>
        <position position="483"/>
    </location>
    <ligand>
        <name>substrate</name>
    </ligand>
</feature>
<dbReference type="InterPro" id="IPR011059">
    <property type="entry name" value="Metal-dep_hydrolase_composite"/>
</dbReference>
<reference evidence="16 17" key="1">
    <citation type="journal article" date="2019" name="Sci. Rep.">
        <title>Comparative genomics of chytrid fungi reveal insights into the obligate biotrophic and pathogenic lifestyle of Synchytrium endobioticum.</title>
        <authorList>
            <person name="van de Vossenberg B.T.L.H."/>
            <person name="Warris S."/>
            <person name="Nguyen H.D.T."/>
            <person name="van Gent-Pelzer M.P.E."/>
            <person name="Joly D.L."/>
            <person name="van de Geest H.C."/>
            <person name="Bonants P.J.M."/>
            <person name="Smith D.S."/>
            <person name="Levesque C.A."/>
            <person name="van der Lee T.A.J."/>
        </authorList>
    </citation>
    <scope>NUCLEOTIDE SEQUENCE [LARGE SCALE GENOMIC DNA]</scope>
    <source>
        <strain evidence="15 17">LEV6574</strain>
        <strain evidence="14 16">MB42</strain>
    </source>
</reference>
<evidence type="ECO:0000313" key="15">
    <source>
        <dbReference type="EMBL" id="TPX37322.1"/>
    </source>
</evidence>
<dbReference type="NCBIfam" id="NF009671">
    <property type="entry name" value="PRK13192.1"/>
    <property type="match status" value="1"/>
</dbReference>
<dbReference type="InterPro" id="IPR002019">
    <property type="entry name" value="Urease_beta-like"/>
</dbReference>
<gene>
    <name evidence="15" type="ORF">SeLEV6574_g07924</name>
    <name evidence="14" type="ORF">SeMB42_g07692</name>
</gene>
<feature type="binding site" description="via carbamate group" evidence="10">
    <location>
        <position position="481"/>
    </location>
    <ligand>
        <name>Ni(2+)</name>
        <dbReference type="ChEBI" id="CHEBI:49786"/>
        <label>1</label>
    </ligand>
</feature>
<dbReference type="InterPro" id="IPR011612">
    <property type="entry name" value="Urease_alpha_N_dom"/>
</dbReference>
<dbReference type="Gene3D" id="2.10.150.10">
    <property type="entry name" value="Urease, beta subunit"/>
    <property type="match status" value="1"/>
</dbReference>
<dbReference type="Proteomes" id="UP000317494">
    <property type="component" value="Unassembled WGS sequence"/>
</dbReference>
<feature type="domain" description="Urease" evidence="13">
    <location>
        <begin position="393"/>
        <end position="825"/>
    </location>
</feature>
<dbReference type="UniPathway" id="UPA00258">
    <property type="reaction ID" value="UER00370"/>
</dbReference>
<dbReference type="NCBIfam" id="TIGR00192">
    <property type="entry name" value="urease_beta"/>
    <property type="match status" value="1"/>
</dbReference>
<comment type="PTM">
    <text evidence="9">Carbamylation allows a single lysine to coordinate two nickel ions.</text>
</comment>
<evidence type="ECO:0000256" key="11">
    <source>
        <dbReference type="PIRSR" id="PIRSR611612-52"/>
    </source>
</evidence>
<organism evidence="14 16">
    <name type="scientific">Synchytrium endobioticum</name>
    <dbReference type="NCBI Taxonomy" id="286115"/>
    <lineage>
        <taxon>Eukaryota</taxon>
        <taxon>Fungi</taxon>
        <taxon>Fungi incertae sedis</taxon>
        <taxon>Chytridiomycota</taxon>
        <taxon>Chytridiomycota incertae sedis</taxon>
        <taxon>Chytridiomycetes</taxon>
        <taxon>Synchytriales</taxon>
        <taxon>Synchytriaceae</taxon>
        <taxon>Synchytrium</taxon>
    </lineage>
</organism>
<dbReference type="InterPro" id="IPR008221">
    <property type="entry name" value="Urease"/>
</dbReference>
<dbReference type="GO" id="GO:0016151">
    <property type="term" value="F:nickel cation binding"/>
    <property type="evidence" value="ECO:0007669"/>
    <property type="project" value="InterPro"/>
</dbReference>
<evidence type="ECO:0000256" key="12">
    <source>
        <dbReference type="PROSITE-ProRule" id="PRU00700"/>
    </source>
</evidence>
<dbReference type="InterPro" id="IPR029754">
    <property type="entry name" value="Urease_Ni-bd"/>
</dbReference>
<feature type="modified residue" description="N6-carboxylysine" evidence="9">
    <location>
        <position position="481"/>
    </location>
</feature>
<dbReference type="Pfam" id="PF01979">
    <property type="entry name" value="Amidohydro_1"/>
    <property type="match status" value="1"/>
</dbReference>
<dbReference type="Gene3D" id="3.20.20.140">
    <property type="entry name" value="Metal-dependent hydrolases"/>
    <property type="match status" value="1"/>
</dbReference>
<dbReference type="EC" id="3.5.1.5" evidence="2 8"/>
<dbReference type="SUPFAM" id="SSF51556">
    <property type="entry name" value="Metallo-dependent hydrolases"/>
    <property type="match status" value="1"/>
</dbReference>
<dbReference type="PROSITE" id="PS51368">
    <property type="entry name" value="UREASE_3"/>
    <property type="match status" value="1"/>
</dbReference>
<feature type="binding site" evidence="10">
    <location>
        <position position="536"/>
    </location>
    <ligand>
        <name>Ni(2+)</name>
        <dbReference type="ChEBI" id="CHEBI:49786"/>
        <label>2</label>
    </ligand>
</feature>
<dbReference type="InterPro" id="IPR006680">
    <property type="entry name" value="Amidohydro-rel"/>
</dbReference>
<dbReference type="Pfam" id="PF00699">
    <property type="entry name" value="Urease_beta"/>
    <property type="match status" value="1"/>
</dbReference>
<evidence type="ECO:0000256" key="8">
    <source>
        <dbReference type="PIRNR" id="PIRNR001222"/>
    </source>
</evidence>
<keyword evidence="5 8" id="KW-0479">Metal-binding</keyword>
<dbReference type="InterPro" id="IPR032466">
    <property type="entry name" value="Metal_Hydrolase"/>
</dbReference>
<dbReference type="EMBL" id="QEAN01000593">
    <property type="protein sequence ID" value="TPX31885.1"/>
    <property type="molecule type" value="Genomic_DNA"/>
</dbReference>
<dbReference type="AlphaFoldDB" id="A0A507C2W9"/>
<evidence type="ECO:0000313" key="16">
    <source>
        <dbReference type="Proteomes" id="UP000317494"/>
    </source>
</evidence>
<accession>A0A507C2W9</accession>
<evidence type="ECO:0000259" key="13">
    <source>
        <dbReference type="PROSITE" id="PS51368"/>
    </source>
</evidence>
<dbReference type="NCBIfam" id="TIGR01792">
    <property type="entry name" value="urease_alph"/>
    <property type="match status" value="1"/>
</dbReference>
<dbReference type="PANTHER" id="PTHR33569:SF1">
    <property type="entry name" value="UREASE"/>
    <property type="match status" value="1"/>
</dbReference>
<dbReference type="EMBL" id="QEAM01000654">
    <property type="protein sequence ID" value="TPX37322.1"/>
    <property type="molecule type" value="Genomic_DNA"/>
</dbReference>
<dbReference type="VEuPathDB" id="FungiDB:SeMB42_g07692"/>
<comment type="catalytic activity">
    <reaction evidence="8">
        <text>urea + 2 H2O + H(+) = hydrogencarbonate + 2 NH4(+)</text>
        <dbReference type="Rhea" id="RHEA:20557"/>
        <dbReference type="ChEBI" id="CHEBI:15377"/>
        <dbReference type="ChEBI" id="CHEBI:15378"/>
        <dbReference type="ChEBI" id="CHEBI:16199"/>
        <dbReference type="ChEBI" id="CHEBI:17544"/>
        <dbReference type="ChEBI" id="CHEBI:28938"/>
        <dbReference type="EC" id="3.5.1.5"/>
    </reaction>
</comment>
<dbReference type="InterPro" id="IPR017951">
    <property type="entry name" value="Urease_asu_c"/>
</dbReference>
<evidence type="ECO:0000256" key="1">
    <source>
        <dbReference type="ARBA" id="ARBA00004897"/>
    </source>
</evidence>
<dbReference type="SUPFAM" id="SSF51278">
    <property type="entry name" value="Urease, beta-subunit"/>
    <property type="match status" value="1"/>
</dbReference>
<keyword evidence="4 8" id="KW-0533">Nickel</keyword>
<dbReference type="NCBIfam" id="TIGR00193">
    <property type="entry name" value="urease_gam"/>
    <property type="match status" value="1"/>
</dbReference>
<proteinExistence type="inferred from homology"/>
<feature type="binding site" evidence="10">
    <location>
        <position position="624"/>
    </location>
    <ligand>
        <name>Ni(2+)</name>
        <dbReference type="ChEBI" id="CHEBI:49786"/>
        <label>1</label>
    </ligand>
</feature>
<dbReference type="HAMAP" id="MF_01953">
    <property type="entry name" value="Urease_alpha"/>
    <property type="match status" value="1"/>
</dbReference>
<feature type="binding site" description="via carbamate group" evidence="10">
    <location>
        <position position="481"/>
    </location>
    <ligand>
        <name>Ni(2+)</name>
        <dbReference type="ChEBI" id="CHEBI:49786"/>
        <label>2</label>
    </ligand>
</feature>
<feature type="binding site" evidence="10">
    <location>
        <position position="398"/>
    </location>
    <ligand>
        <name>Ni(2+)</name>
        <dbReference type="ChEBI" id="CHEBI:49786"/>
        <label>1</label>
    </ligand>
</feature>
<dbReference type="InterPro" id="IPR036463">
    <property type="entry name" value="Urease_gamma_sf"/>
</dbReference>
<dbReference type="SUPFAM" id="SSF51338">
    <property type="entry name" value="Composite domain of metallo-dependent hydrolases"/>
    <property type="match status" value="1"/>
</dbReference>
<sequence>MRLVPKELDKLILHQAGSLAQKRLARGVRLNDTEATALIASQLVELIRDGKHSVAQLMDMGRTMLGRRHVQATVPLTLHEVQVEATFKDGTKLVTIHNPVASDNGDLNLALYGTFLPIPDESVFAELEDDVVAPGAVIVQTGKITLNEGRTRYALKVTNNGDRPIQVGSHYHFIETNASLAFDRELAYGRRLDIPPGTAVRFEPGETKTVAITDIAGGKVIYGGNNLATGPVDAFRLPSIIATLTSKGFHHIPQASLPAPPPYQMDRQRYADAYGPTTGDKVRLGDTELYLQVERDMTHYGDECVFGGGKVIREGMGQAVGVSEKDALDLVITNALIVDYTGIYKADIGVKSGIIAGIGKAGNPAVMAGVTANMVVGVTTEVMAGEGHIFTAGAIDAHVHFICPQIADEAISSGITTLIGGGTGPNTGTCATTCTPNSFFLKMMLQGTDDVPLNFGFTGKGNSSAFDGLEDQILAGAIGLKLHEDWGTDSAAIDTCLSLCEKFDVSCNIHTDTLNESGFVETSIAAFKGRTIHAYHTEGAGGGHAPDIIKVCSEPNVIPSSTNPTRPFTTNTLDEHLDMLMVCHHLSRDIPEDIAFAESRIRGETIGSEDILHDVGAISIISSDSQAMGRVGEVVARTWQSADKMKKMFGVLNEVGGEPADNFRIKRYVAKYTINPAIVNGIGHVVGSIEVGKLADLVMYKPAFFGTKPVLVMKGGQIAIAMMGDANASIPTPQPVISRYMFGVNSIAFVSSASLAAGQPQKYGLKKRLEGVKNTRNIGKKDMKLNTFMPKITVDPETYEVTVDGKVLKMTPATSVPLGQQAYMF</sequence>
<evidence type="ECO:0000256" key="5">
    <source>
        <dbReference type="ARBA" id="ARBA00022723"/>
    </source>
</evidence>
<feature type="active site" description="Proton donor" evidence="11 12">
    <location>
        <position position="584"/>
    </location>
</feature>
<dbReference type="Gene3D" id="2.30.40.10">
    <property type="entry name" value="Urease, subunit C, domain 1"/>
    <property type="match status" value="1"/>
</dbReference>
<dbReference type="OrthoDB" id="1708534at2759"/>
<evidence type="ECO:0000256" key="4">
    <source>
        <dbReference type="ARBA" id="ARBA00022596"/>
    </source>
</evidence>
<comment type="pathway">
    <text evidence="1 8">Nitrogen metabolism; urea degradation; CO(2) and NH(3) from urea (urease route): step 1/1.</text>
</comment>
<dbReference type="GO" id="GO:0009039">
    <property type="term" value="F:urease activity"/>
    <property type="evidence" value="ECO:0007669"/>
    <property type="project" value="UniProtKB-EC"/>
</dbReference>
<evidence type="ECO:0000256" key="9">
    <source>
        <dbReference type="PIRSR" id="PIRSR001222-50"/>
    </source>
</evidence>
<dbReference type="PROSITE" id="PS00145">
    <property type="entry name" value="UREASE_2"/>
    <property type="match status" value="1"/>
</dbReference>
<keyword evidence="16" id="KW-1185">Reference proteome</keyword>
<dbReference type="FunFam" id="3.30.280.10:FF:000001">
    <property type="entry name" value="Urease subunit alpha"/>
    <property type="match status" value="1"/>
</dbReference>
<evidence type="ECO:0000256" key="10">
    <source>
        <dbReference type="PIRSR" id="PIRSR001222-51"/>
    </source>
</evidence>
<comment type="cofactor">
    <cofactor evidence="10">
        <name>Ni cation</name>
        <dbReference type="ChEBI" id="CHEBI:25516"/>
    </cofactor>
    <text evidence="10">Binds 2 nickel ions per subunit.</text>
</comment>
<evidence type="ECO:0000256" key="6">
    <source>
        <dbReference type="ARBA" id="ARBA00022801"/>
    </source>
</evidence>
<dbReference type="InterPro" id="IPR002026">
    <property type="entry name" value="Urease_gamma/gamma-beta_su"/>
</dbReference>
<dbReference type="InterPro" id="IPR017950">
    <property type="entry name" value="Urease_AS"/>
</dbReference>
<feature type="binding site" evidence="10">
    <location>
        <position position="400"/>
    </location>
    <ligand>
        <name>Ni(2+)</name>
        <dbReference type="ChEBI" id="CHEBI:49786"/>
        <label>1</label>
    </ligand>
</feature>
<evidence type="ECO:0000256" key="2">
    <source>
        <dbReference type="ARBA" id="ARBA00012934"/>
    </source>
</evidence>
<dbReference type="Pfam" id="PF00449">
    <property type="entry name" value="Urease_alpha"/>
    <property type="match status" value="1"/>
</dbReference>
<dbReference type="CDD" id="cd00407">
    <property type="entry name" value="Urease_beta"/>
    <property type="match status" value="1"/>
</dbReference>
<dbReference type="Proteomes" id="UP000320475">
    <property type="component" value="Unassembled WGS sequence"/>
</dbReference>
<dbReference type="CDD" id="cd00390">
    <property type="entry name" value="Urease_gamma"/>
    <property type="match status" value="1"/>
</dbReference>
<dbReference type="PRINTS" id="PR01752">
    <property type="entry name" value="UREASE"/>
</dbReference>
<evidence type="ECO:0000256" key="3">
    <source>
        <dbReference type="ARBA" id="ARBA00013883"/>
    </source>
</evidence>
<comment type="caution">
    <text evidence="14">The sequence shown here is derived from an EMBL/GenBank/DDBJ whole genome shotgun (WGS) entry which is preliminary data.</text>
</comment>
<dbReference type="Pfam" id="PF00547">
    <property type="entry name" value="Urease_gamma"/>
    <property type="match status" value="1"/>
</dbReference>
<dbReference type="PANTHER" id="PTHR33569">
    <property type="entry name" value="UREASE"/>
    <property type="match status" value="1"/>
</dbReference>
<evidence type="ECO:0000313" key="17">
    <source>
        <dbReference type="Proteomes" id="UP000320475"/>
    </source>
</evidence>
<dbReference type="PIRSF" id="PIRSF001222">
    <property type="entry name" value="Urease"/>
    <property type="match status" value="1"/>
</dbReference>
<dbReference type="HAMAP" id="MF_01954">
    <property type="entry name" value="Urease_beta"/>
    <property type="match status" value="1"/>
</dbReference>
<dbReference type="PROSITE" id="PS01120">
    <property type="entry name" value="UREASE_1"/>
    <property type="match status" value="1"/>
</dbReference>
<dbReference type="GO" id="GO:0043419">
    <property type="term" value="P:urea catabolic process"/>
    <property type="evidence" value="ECO:0007669"/>
    <property type="project" value="UniProtKB-UniPathway"/>
</dbReference>